<feature type="region of interest" description="Disordered" evidence="1">
    <location>
        <begin position="29"/>
        <end position="71"/>
    </location>
</feature>
<accession>A0A918A8H0</accession>
<keyword evidence="4" id="KW-1185">Reference proteome</keyword>
<feature type="compositionally biased region" description="Polar residues" evidence="1">
    <location>
        <begin position="44"/>
        <end position="55"/>
    </location>
</feature>
<sequence>MTPNTGKILRAAALLAAALLVLSGCGQDGSGRDGSGAYAGDPPQSLSAQDDQSAAGQDPCGGNAEKVEKQVRQERVRSVTLAGQCTSLSVETTLGDEESDAAKKICDAAAEVAYSGDTNAIRVVGASGKELSVGIAGAPCLAQP</sequence>
<dbReference type="EMBL" id="BMNK01000005">
    <property type="protein sequence ID" value="GGP07635.1"/>
    <property type="molecule type" value="Genomic_DNA"/>
</dbReference>
<feature type="chain" id="PRO_5038635826" description="DUF4333 domain-containing protein" evidence="2">
    <location>
        <begin position="27"/>
        <end position="144"/>
    </location>
</feature>
<name>A0A918A8H0_9ACTN</name>
<dbReference type="AlphaFoldDB" id="A0A918A8H0"/>
<evidence type="ECO:0000256" key="1">
    <source>
        <dbReference type="SAM" id="MobiDB-lite"/>
    </source>
</evidence>
<organism evidence="3 4">
    <name type="scientific">Nonomuraea glycinis</name>
    <dbReference type="NCBI Taxonomy" id="2047744"/>
    <lineage>
        <taxon>Bacteria</taxon>
        <taxon>Bacillati</taxon>
        <taxon>Actinomycetota</taxon>
        <taxon>Actinomycetes</taxon>
        <taxon>Streptosporangiales</taxon>
        <taxon>Streptosporangiaceae</taxon>
        <taxon>Nonomuraea</taxon>
    </lineage>
</organism>
<gene>
    <name evidence="3" type="ORF">GCM10012278_36200</name>
</gene>
<reference evidence="3" key="2">
    <citation type="submission" date="2020-09" db="EMBL/GenBank/DDBJ databases">
        <authorList>
            <person name="Sun Q."/>
            <person name="Zhou Y."/>
        </authorList>
    </citation>
    <scope>NUCLEOTIDE SEQUENCE</scope>
    <source>
        <strain evidence="3">CGMCC 4.7430</strain>
    </source>
</reference>
<reference evidence="3" key="1">
    <citation type="journal article" date="2014" name="Int. J. Syst. Evol. Microbiol.">
        <title>Complete genome sequence of Corynebacterium casei LMG S-19264T (=DSM 44701T), isolated from a smear-ripened cheese.</title>
        <authorList>
            <consortium name="US DOE Joint Genome Institute (JGI-PGF)"/>
            <person name="Walter F."/>
            <person name="Albersmeier A."/>
            <person name="Kalinowski J."/>
            <person name="Ruckert C."/>
        </authorList>
    </citation>
    <scope>NUCLEOTIDE SEQUENCE</scope>
    <source>
        <strain evidence="3">CGMCC 4.7430</strain>
    </source>
</reference>
<dbReference type="PROSITE" id="PS51257">
    <property type="entry name" value="PROKAR_LIPOPROTEIN"/>
    <property type="match status" value="1"/>
</dbReference>
<evidence type="ECO:0000256" key="2">
    <source>
        <dbReference type="SAM" id="SignalP"/>
    </source>
</evidence>
<evidence type="ECO:0000313" key="4">
    <source>
        <dbReference type="Proteomes" id="UP000660745"/>
    </source>
</evidence>
<comment type="caution">
    <text evidence="3">The sequence shown here is derived from an EMBL/GenBank/DDBJ whole genome shotgun (WGS) entry which is preliminary data.</text>
</comment>
<evidence type="ECO:0000313" key="3">
    <source>
        <dbReference type="EMBL" id="GGP07635.1"/>
    </source>
</evidence>
<evidence type="ECO:0008006" key="5">
    <source>
        <dbReference type="Google" id="ProtNLM"/>
    </source>
</evidence>
<keyword evidence="2" id="KW-0732">Signal</keyword>
<dbReference type="RefSeq" id="WP_189139778.1">
    <property type="nucleotide sequence ID" value="NZ_BMNK01000005.1"/>
</dbReference>
<protein>
    <recommendedName>
        <fullName evidence="5">DUF4333 domain-containing protein</fullName>
    </recommendedName>
</protein>
<proteinExistence type="predicted"/>
<dbReference type="Proteomes" id="UP000660745">
    <property type="component" value="Unassembled WGS sequence"/>
</dbReference>
<feature type="signal peptide" evidence="2">
    <location>
        <begin position="1"/>
        <end position="26"/>
    </location>
</feature>